<dbReference type="InterPro" id="IPR047975">
    <property type="entry name" value="Heme_bind_FMP"/>
</dbReference>
<dbReference type="RefSeq" id="WP_201770796.1">
    <property type="nucleotide sequence ID" value="NZ_BBLU01000009.1"/>
</dbReference>
<keyword evidence="2" id="KW-1185">Reference proteome</keyword>
<evidence type="ECO:0000313" key="1">
    <source>
        <dbReference type="EMBL" id="SEJ68312.1"/>
    </source>
</evidence>
<dbReference type="EMBL" id="FNZI01000008">
    <property type="protein sequence ID" value="SEJ68312.1"/>
    <property type="molecule type" value="Genomic_DNA"/>
</dbReference>
<dbReference type="NCBIfam" id="NF040572">
    <property type="entry name" value="heme_bind_FMP"/>
    <property type="match status" value="1"/>
</dbReference>
<reference evidence="2" key="1">
    <citation type="submission" date="2016-10" db="EMBL/GenBank/DDBJ databases">
        <authorList>
            <person name="Varghese N."/>
        </authorList>
    </citation>
    <scope>NUCLEOTIDE SEQUENCE [LARGE SCALE GENOMIC DNA]</scope>
    <source>
        <strain evidence="2">DSM 24868</strain>
    </source>
</reference>
<dbReference type="Proteomes" id="UP000183315">
    <property type="component" value="Unassembled WGS sequence"/>
</dbReference>
<accession>A0A1H7B1N6</accession>
<name>A0A1H7B1N6_9MICO</name>
<gene>
    <name evidence="1" type="ORF">SAMN05421637_2673</name>
</gene>
<dbReference type="AlphaFoldDB" id="A0A1H7B1N6"/>
<sequence>MLTKMDSLYTERYRANSRVVEIASTTDEELGPLKLLPGTWKNTDRLNGRGWNMIALPFAEEGGALDYRLLVNQFNEEIKFSLVDKRVPNRGIDIGEPGVRGDSTNTDQLVVTLDYEQMISQIAADDFPKSGLAGDPELAIHHEPGLFLHMGEPRIDGINIARLASIPHGNSALALGRFLTTDQPARIEDISGLPIGAFPAPPEGEEVDVEALLERAYLAPYKHFHDNRFEGLFDPVSPNALLNALPTNVANNTVLFLDTKLDRAGVHNIPFVERQADVSEMTATFWILELEGGEDEPELLLAYTQTVMLEFFPRRDGEPGLIKWPHVSINVMEKVEEATPEKPTMPGY</sequence>
<organism evidence="1 2">
    <name type="scientific">Demequina mangrovi</name>
    <dbReference type="NCBI Taxonomy" id="1043493"/>
    <lineage>
        <taxon>Bacteria</taxon>
        <taxon>Bacillati</taxon>
        <taxon>Actinomycetota</taxon>
        <taxon>Actinomycetes</taxon>
        <taxon>Micrococcales</taxon>
        <taxon>Demequinaceae</taxon>
        <taxon>Demequina</taxon>
    </lineage>
</organism>
<evidence type="ECO:0000313" key="2">
    <source>
        <dbReference type="Proteomes" id="UP000183315"/>
    </source>
</evidence>
<proteinExistence type="predicted"/>
<dbReference type="eggNOG" id="COG5514">
    <property type="taxonomic scope" value="Bacteria"/>
</dbReference>
<protein>
    <submittedName>
        <fullName evidence="1">Uncharacterized protein</fullName>
    </submittedName>
</protein>